<protein>
    <submittedName>
        <fullName evidence="1">Uncharacterized protein</fullName>
    </submittedName>
</protein>
<dbReference type="Proteomes" id="UP000324222">
    <property type="component" value="Unassembled WGS sequence"/>
</dbReference>
<gene>
    <name evidence="1" type="ORF">E2C01_098194</name>
</gene>
<reference evidence="1 2" key="1">
    <citation type="submission" date="2019-05" db="EMBL/GenBank/DDBJ databases">
        <title>Another draft genome of Portunus trituberculatus and its Hox gene families provides insights of decapod evolution.</title>
        <authorList>
            <person name="Jeong J.-H."/>
            <person name="Song I."/>
            <person name="Kim S."/>
            <person name="Choi T."/>
            <person name="Kim D."/>
            <person name="Ryu S."/>
            <person name="Kim W."/>
        </authorList>
    </citation>
    <scope>NUCLEOTIDE SEQUENCE [LARGE SCALE GENOMIC DNA]</scope>
    <source>
        <tissue evidence="1">Muscle</tissue>
    </source>
</reference>
<sequence>MLQKLMQKKLREVSKHLWSSLREASDLGTFLIFIFK</sequence>
<proteinExistence type="predicted"/>
<evidence type="ECO:0000313" key="2">
    <source>
        <dbReference type="Proteomes" id="UP000324222"/>
    </source>
</evidence>
<accession>A0A5B7K0M0</accession>
<keyword evidence="2" id="KW-1185">Reference proteome</keyword>
<comment type="caution">
    <text evidence="1">The sequence shown here is derived from an EMBL/GenBank/DDBJ whole genome shotgun (WGS) entry which is preliminary data.</text>
</comment>
<dbReference type="EMBL" id="VSRR010132191">
    <property type="protein sequence ID" value="MPD02601.1"/>
    <property type="molecule type" value="Genomic_DNA"/>
</dbReference>
<dbReference type="AlphaFoldDB" id="A0A5B7K0M0"/>
<organism evidence="1 2">
    <name type="scientific">Portunus trituberculatus</name>
    <name type="common">Swimming crab</name>
    <name type="synonym">Neptunus trituberculatus</name>
    <dbReference type="NCBI Taxonomy" id="210409"/>
    <lineage>
        <taxon>Eukaryota</taxon>
        <taxon>Metazoa</taxon>
        <taxon>Ecdysozoa</taxon>
        <taxon>Arthropoda</taxon>
        <taxon>Crustacea</taxon>
        <taxon>Multicrustacea</taxon>
        <taxon>Malacostraca</taxon>
        <taxon>Eumalacostraca</taxon>
        <taxon>Eucarida</taxon>
        <taxon>Decapoda</taxon>
        <taxon>Pleocyemata</taxon>
        <taxon>Brachyura</taxon>
        <taxon>Eubrachyura</taxon>
        <taxon>Portunoidea</taxon>
        <taxon>Portunidae</taxon>
        <taxon>Portuninae</taxon>
        <taxon>Portunus</taxon>
    </lineage>
</organism>
<name>A0A5B7K0M0_PORTR</name>
<evidence type="ECO:0000313" key="1">
    <source>
        <dbReference type="EMBL" id="MPD02601.1"/>
    </source>
</evidence>